<reference evidence="2 3" key="1">
    <citation type="submission" date="2016-10" db="EMBL/GenBank/DDBJ databases">
        <authorList>
            <person name="de Groot N.N."/>
        </authorList>
    </citation>
    <scope>NUCLEOTIDE SEQUENCE [LARGE SCALE GENOMIC DNA]</scope>
    <source>
        <strain evidence="2 3">DSM 40306</strain>
    </source>
</reference>
<evidence type="ECO:0000313" key="2">
    <source>
        <dbReference type="EMBL" id="SEC03535.1"/>
    </source>
</evidence>
<evidence type="ECO:0000313" key="3">
    <source>
        <dbReference type="Proteomes" id="UP000182375"/>
    </source>
</evidence>
<gene>
    <name evidence="2" type="ORF">SAMN04490357_1016</name>
</gene>
<sequence>MSWLDRLLGNDHERAATQYAGRESATERATRQRRASHHRSGAQQAARAGQAWEDRDRAQDTKGRWYRAAR</sequence>
<organism evidence="2 3">
    <name type="scientific">Streptomyces misionensis</name>
    <dbReference type="NCBI Taxonomy" id="67331"/>
    <lineage>
        <taxon>Bacteria</taxon>
        <taxon>Bacillati</taxon>
        <taxon>Actinomycetota</taxon>
        <taxon>Actinomycetes</taxon>
        <taxon>Kitasatosporales</taxon>
        <taxon>Streptomycetaceae</taxon>
        <taxon>Streptomyces</taxon>
    </lineage>
</organism>
<proteinExistence type="predicted"/>
<feature type="region of interest" description="Disordered" evidence="1">
    <location>
        <begin position="1"/>
        <end position="70"/>
    </location>
</feature>
<evidence type="ECO:0000256" key="1">
    <source>
        <dbReference type="SAM" id="MobiDB-lite"/>
    </source>
</evidence>
<dbReference type="RefSeq" id="WP_074990947.1">
    <property type="nucleotide sequence ID" value="NZ_FNTD01000004.1"/>
</dbReference>
<dbReference type="GeneID" id="95510258"/>
<dbReference type="Proteomes" id="UP000182375">
    <property type="component" value="Unassembled WGS sequence"/>
</dbReference>
<dbReference type="EMBL" id="FNTD01000004">
    <property type="protein sequence ID" value="SEC03535.1"/>
    <property type="molecule type" value="Genomic_DNA"/>
</dbReference>
<dbReference type="AlphaFoldDB" id="A0A1H4P863"/>
<feature type="compositionally biased region" description="Basic residues" evidence="1">
    <location>
        <begin position="31"/>
        <end position="40"/>
    </location>
</feature>
<accession>A0A1H4P863</accession>
<name>A0A1H4P863_9ACTN</name>
<dbReference type="STRING" id="67331.SAMN04490357_1016"/>
<feature type="compositionally biased region" description="Low complexity" evidence="1">
    <location>
        <begin position="41"/>
        <end position="51"/>
    </location>
</feature>
<feature type="compositionally biased region" description="Basic and acidic residues" evidence="1">
    <location>
        <begin position="52"/>
        <end position="63"/>
    </location>
</feature>
<protein>
    <submittedName>
        <fullName evidence="2">Uncharacterized protein</fullName>
    </submittedName>
</protein>